<reference evidence="1 4" key="4">
    <citation type="journal article" date="2024" name="Microbiol. Resour. Announc.">
        <title>Genome annotations for the ascomycete fungi Trichoderma harzianum, Trichoderma aggressivum, and Purpureocillium lilacinum.</title>
        <authorList>
            <person name="Beijen E.P.W."/>
            <person name="Ohm R.A."/>
        </authorList>
    </citation>
    <scope>NUCLEOTIDE SEQUENCE [LARGE SCALE GENOMIC DNA]</scope>
    <source>
        <strain evidence="1 4">CBS 150709</strain>
    </source>
</reference>
<gene>
    <name evidence="2" type="ORF">PCL_12789</name>
    <name evidence="1" type="ORF">Purlil1_11528</name>
</gene>
<organism evidence="2 3">
    <name type="scientific">Purpureocillium lilacinum</name>
    <name type="common">Paecilomyces lilacinus</name>
    <dbReference type="NCBI Taxonomy" id="33203"/>
    <lineage>
        <taxon>Eukaryota</taxon>
        <taxon>Fungi</taxon>
        <taxon>Dikarya</taxon>
        <taxon>Ascomycota</taxon>
        <taxon>Pezizomycotina</taxon>
        <taxon>Sordariomycetes</taxon>
        <taxon>Hypocreomycetidae</taxon>
        <taxon>Hypocreales</taxon>
        <taxon>Ophiocordycipitaceae</taxon>
        <taxon>Purpureocillium</taxon>
    </lineage>
</organism>
<evidence type="ECO:0000313" key="2">
    <source>
        <dbReference type="EMBL" id="PWI70390.1"/>
    </source>
</evidence>
<evidence type="ECO:0000313" key="1">
    <source>
        <dbReference type="EMBL" id="KAK4081841.1"/>
    </source>
</evidence>
<reference evidence="2" key="1">
    <citation type="submission" date="2015-05" db="EMBL/GenBank/DDBJ databases">
        <authorList>
            <person name="Wang D.B."/>
            <person name="Wang M."/>
        </authorList>
    </citation>
    <scope>NUCLEOTIDE SEQUENCE</scope>
    <source>
        <strain evidence="2">36-1</strain>
    </source>
</reference>
<sequence>MSEEAPKEERHVLTVPGVDDDLVTALDQSKTTRTLMETERHYRLSCRITPSRFALARRPNASSATTNTGAGASWRATVMGSVYHCQYCTVLNLTLSRFAVRRRTMLASGSLLEVAKQPVGPFRQQPSGLVCSLAYRKALGRLRQNPANTELAMYRLSRRLTCHVGDGASQPRHLSLASHIL</sequence>
<protein>
    <submittedName>
        <fullName evidence="2">Uncharacterized protein</fullName>
    </submittedName>
</protein>
<dbReference type="Proteomes" id="UP000245956">
    <property type="component" value="Unassembled WGS sequence"/>
</dbReference>
<accession>A0A2U3E7A1</accession>
<evidence type="ECO:0000313" key="4">
    <source>
        <dbReference type="Proteomes" id="UP001287286"/>
    </source>
</evidence>
<comment type="caution">
    <text evidence="2">The sequence shown here is derived from an EMBL/GenBank/DDBJ whole genome shotgun (WGS) entry which is preliminary data.</text>
</comment>
<dbReference type="EMBL" id="LCWV01000009">
    <property type="protein sequence ID" value="PWI70390.1"/>
    <property type="molecule type" value="Genomic_DNA"/>
</dbReference>
<dbReference type="AlphaFoldDB" id="A0A2U3E7A1"/>
<evidence type="ECO:0000313" key="3">
    <source>
        <dbReference type="Proteomes" id="UP000245956"/>
    </source>
</evidence>
<reference evidence="2 3" key="2">
    <citation type="journal article" date="2016" name="Front. Microbiol.">
        <title>Genome and transcriptome sequences reveal the specific parasitism of the nematophagous Purpureocillium lilacinum 36-1.</title>
        <authorList>
            <person name="Xie J."/>
            <person name="Li S."/>
            <person name="Mo C."/>
            <person name="Xiao X."/>
            <person name="Peng D."/>
            <person name="Wang G."/>
            <person name="Xiao Y."/>
        </authorList>
    </citation>
    <scope>NUCLEOTIDE SEQUENCE [LARGE SCALE GENOMIC DNA]</scope>
    <source>
        <strain evidence="2 3">36-1</strain>
    </source>
</reference>
<dbReference type="Proteomes" id="UP001287286">
    <property type="component" value="Unassembled WGS sequence"/>
</dbReference>
<proteinExistence type="predicted"/>
<reference evidence="1" key="3">
    <citation type="submission" date="2023-11" db="EMBL/GenBank/DDBJ databases">
        <authorList>
            <person name="Beijen E."/>
            <person name="Ohm R.A."/>
        </authorList>
    </citation>
    <scope>NUCLEOTIDE SEQUENCE</scope>
    <source>
        <strain evidence="1">CBS 150709</strain>
    </source>
</reference>
<dbReference type="EMBL" id="JAWRVI010000071">
    <property type="protein sequence ID" value="KAK4081841.1"/>
    <property type="molecule type" value="Genomic_DNA"/>
</dbReference>
<name>A0A2U3E7A1_PURLI</name>
<keyword evidence="4" id="KW-1185">Reference proteome</keyword>